<dbReference type="PANTHER" id="PTHR43713:SF3">
    <property type="entry name" value="GLUTAMATE-1-SEMIALDEHYDE 2,1-AMINOMUTASE 1, CHLOROPLASTIC-RELATED"/>
    <property type="match status" value="1"/>
</dbReference>
<comment type="pathway">
    <text evidence="2">Porphyrin-containing compound metabolism; protoporphyrin-IX biosynthesis; 5-aminolevulinate from L-glutamyl-tRNA(Glu): step 2/2.</text>
</comment>
<dbReference type="Gene3D" id="3.90.1150.10">
    <property type="entry name" value="Aspartate Aminotransferase, domain 1"/>
    <property type="match status" value="1"/>
</dbReference>
<dbReference type="HAMAP" id="MF_00375">
    <property type="entry name" value="HemL_aminotrans_3"/>
    <property type="match status" value="1"/>
</dbReference>
<evidence type="ECO:0000256" key="7">
    <source>
        <dbReference type="HAMAP-Rule" id="MF_00375"/>
    </source>
</evidence>
<dbReference type="InterPro" id="IPR015421">
    <property type="entry name" value="PyrdxlP-dep_Trfase_major"/>
</dbReference>
<reference evidence="8 9" key="1">
    <citation type="submission" date="2020-01" db="EMBL/GenBank/DDBJ databases">
        <title>Draft genome sequence of Cand. Neptunochlamydia vexilliferae K9.</title>
        <authorList>
            <person name="Schulz F."/>
            <person name="Koestlbacher S."/>
            <person name="Wascher F."/>
            <person name="Pizzetti I."/>
            <person name="Horn M."/>
        </authorList>
    </citation>
    <scope>NUCLEOTIDE SEQUENCE [LARGE SCALE GENOMIC DNA]</scope>
    <source>
        <strain evidence="8 9">K9</strain>
    </source>
</reference>
<comment type="cofactor">
    <cofactor evidence="1 7">
        <name>pyridoxal 5'-phosphate</name>
        <dbReference type="ChEBI" id="CHEBI:597326"/>
    </cofactor>
</comment>
<dbReference type="InterPro" id="IPR015422">
    <property type="entry name" value="PyrdxlP-dep_Trfase_small"/>
</dbReference>
<accession>A0ABS0B1J5</accession>
<comment type="catalytic activity">
    <reaction evidence="7">
        <text>(S)-4-amino-5-oxopentanoate = 5-aminolevulinate</text>
        <dbReference type="Rhea" id="RHEA:14265"/>
        <dbReference type="ChEBI" id="CHEBI:57501"/>
        <dbReference type="ChEBI" id="CHEBI:356416"/>
        <dbReference type="EC" id="5.4.3.8"/>
    </reaction>
</comment>
<evidence type="ECO:0000256" key="5">
    <source>
        <dbReference type="ARBA" id="ARBA00023235"/>
    </source>
</evidence>
<sequence>MPSETCLSAKEIFEKSQEVIPGGVNSPVRACCGLGITPPIIARGEGDTITDVEGNTFIDYCMSWGALLHGHAHPEIVSRAQAQVARGSTFGIPTAIEEKLARKMVEEVAGLEQVRFVSSGTEATMSAIRLARGHTGRSLFIKFEGNYHGHADMGETITLPYNDVEAFRSAMSDEVAGVIVEPIAGNMGVVPGAQEFLEVLREETKRVGAVLIFDEVISGFRSQFGASQEVADLSCFGKIVGGGFPAAAFGGKREIMQKLAPVGKVFQAGTLSGNPVAMEAGLAALELASLPGFYEELKRKGEIITKPVREAMRGGCLQEAVGMFTLFFGPEKVERFEKLDHERFGEYFRFMWERGIYVSPSPYEASFISMAHTDAHLEKTRDTMLEFLCG</sequence>
<proteinExistence type="inferred from homology"/>
<dbReference type="InterPro" id="IPR004639">
    <property type="entry name" value="4pyrrol_synth_GluAld_NH2Trfase"/>
</dbReference>
<dbReference type="Proteomes" id="UP001194714">
    <property type="component" value="Unassembled WGS sequence"/>
</dbReference>
<dbReference type="SUPFAM" id="SSF53383">
    <property type="entry name" value="PLP-dependent transferases"/>
    <property type="match status" value="1"/>
</dbReference>
<comment type="similarity">
    <text evidence="3 7">Belongs to the class-III pyridoxal-phosphate-dependent aminotransferase family. HemL subfamily.</text>
</comment>
<comment type="subunit">
    <text evidence="7">Homodimer.</text>
</comment>
<name>A0ABS0B1J5_9BACT</name>
<dbReference type="Gene3D" id="3.40.640.10">
    <property type="entry name" value="Type I PLP-dependent aspartate aminotransferase-like (Major domain)"/>
    <property type="match status" value="1"/>
</dbReference>
<keyword evidence="7" id="KW-0963">Cytoplasm</keyword>
<evidence type="ECO:0000256" key="4">
    <source>
        <dbReference type="ARBA" id="ARBA00022898"/>
    </source>
</evidence>
<dbReference type="InterPro" id="IPR015424">
    <property type="entry name" value="PyrdxlP-dep_Trfase"/>
</dbReference>
<evidence type="ECO:0000313" key="8">
    <source>
        <dbReference type="EMBL" id="MBF5060060.1"/>
    </source>
</evidence>
<dbReference type="EMBL" id="JAAEJV010000069">
    <property type="protein sequence ID" value="MBF5060060.1"/>
    <property type="molecule type" value="Genomic_DNA"/>
</dbReference>
<comment type="subcellular location">
    <subcellularLocation>
        <location evidence="7">Cytoplasm</location>
    </subcellularLocation>
</comment>
<protein>
    <recommendedName>
        <fullName evidence="7">Glutamate-1-semialdehyde 2,1-aminomutase</fullName>
        <shortName evidence="7">GSA</shortName>
        <ecNumber evidence="7">5.4.3.8</ecNumber>
    </recommendedName>
    <alternativeName>
        <fullName evidence="7">Glutamate-1-semialdehyde aminotransferase</fullName>
        <shortName evidence="7">GSA-AT</shortName>
    </alternativeName>
</protein>
<evidence type="ECO:0000313" key="9">
    <source>
        <dbReference type="Proteomes" id="UP001194714"/>
    </source>
</evidence>
<dbReference type="Pfam" id="PF00202">
    <property type="entry name" value="Aminotran_3"/>
    <property type="match status" value="2"/>
</dbReference>
<evidence type="ECO:0000256" key="1">
    <source>
        <dbReference type="ARBA" id="ARBA00001933"/>
    </source>
</evidence>
<evidence type="ECO:0000256" key="6">
    <source>
        <dbReference type="ARBA" id="ARBA00023244"/>
    </source>
</evidence>
<gene>
    <name evidence="7" type="primary">hemL</name>
    <name evidence="8" type="ORF">NEPTK9_001586</name>
</gene>
<dbReference type="RefSeq" id="WP_194848390.1">
    <property type="nucleotide sequence ID" value="NZ_JAAEJV010000069.1"/>
</dbReference>
<keyword evidence="4 7" id="KW-0663">Pyridoxal phosphate</keyword>
<dbReference type="CDD" id="cd00610">
    <property type="entry name" value="OAT_like"/>
    <property type="match status" value="1"/>
</dbReference>
<dbReference type="EC" id="5.4.3.8" evidence="7"/>
<organism evidence="8 9">
    <name type="scientific">Candidatus Neptunichlamydia vexilliferae</name>
    <dbReference type="NCBI Taxonomy" id="1651774"/>
    <lineage>
        <taxon>Bacteria</taxon>
        <taxon>Pseudomonadati</taxon>
        <taxon>Chlamydiota</taxon>
        <taxon>Chlamydiia</taxon>
        <taxon>Parachlamydiales</taxon>
        <taxon>Simkaniaceae</taxon>
        <taxon>Candidatus Neptunichlamydia</taxon>
    </lineage>
</organism>
<comment type="caution">
    <text evidence="8">The sequence shown here is derived from an EMBL/GenBank/DDBJ whole genome shotgun (WGS) entry which is preliminary data.</text>
</comment>
<keyword evidence="9" id="KW-1185">Reference proteome</keyword>
<dbReference type="InterPro" id="IPR005814">
    <property type="entry name" value="Aminotrans_3"/>
</dbReference>
<feature type="modified residue" description="N6-(pyridoxal phosphate)lysine" evidence="7">
    <location>
        <position position="238"/>
    </location>
</feature>
<evidence type="ECO:0000256" key="3">
    <source>
        <dbReference type="ARBA" id="ARBA00008981"/>
    </source>
</evidence>
<keyword evidence="6 7" id="KW-0627">Porphyrin biosynthesis</keyword>
<keyword evidence="5 7" id="KW-0413">Isomerase</keyword>
<evidence type="ECO:0000256" key="2">
    <source>
        <dbReference type="ARBA" id="ARBA00004819"/>
    </source>
</evidence>
<dbReference type="PANTHER" id="PTHR43713">
    <property type="entry name" value="GLUTAMATE-1-SEMIALDEHYDE 2,1-AMINOMUTASE"/>
    <property type="match status" value="1"/>
</dbReference>
<dbReference type="GO" id="GO:0042286">
    <property type="term" value="F:glutamate-1-semialdehyde 2,1-aminomutase activity"/>
    <property type="evidence" value="ECO:0007669"/>
    <property type="project" value="UniProtKB-EC"/>
</dbReference>